<dbReference type="Gene3D" id="1.25.40.10">
    <property type="entry name" value="Tetratricopeptide repeat domain"/>
    <property type="match status" value="2"/>
</dbReference>
<evidence type="ECO:0000313" key="2">
    <source>
        <dbReference type="EMBL" id="KIO26402.1"/>
    </source>
</evidence>
<organism evidence="2 3">
    <name type="scientific">Tulasnella calospora MUT 4182</name>
    <dbReference type="NCBI Taxonomy" id="1051891"/>
    <lineage>
        <taxon>Eukaryota</taxon>
        <taxon>Fungi</taxon>
        <taxon>Dikarya</taxon>
        <taxon>Basidiomycota</taxon>
        <taxon>Agaricomycotina</taxon>
        <taxon>Agaricomycetes</taxon>
        <taxon>Cantharellales</taxon>
        <taxon>Tulasnellaceae</taxon>
        <taxon>Tulasnella</taxon>
    </lineage>
</organism>
<sequence length="621" mass="68983">MSPLNATIMQLLDESRLPRARADLVIPAVAASAALADSGHDLVIRGICIYELKRSNLACKLSRESFKVAHQPNLQATKGMMDSTLNFEAILLKHLSLQVFAISVVQLTWGKDCLSWASSANPPSPATNSLPTIATSLPKTRWRQSNCSLEIFREWPEALSPIKTLSLEEFVMRLAHRGMSVTWWLLILKIQPPEGLAPIIVELYAAGEFWSAAHPEFSEFLATGRWEIPERISLIQDNFDGIKYLHTRQPSICHGNLKSSAGWVCWELMTDKLLFPEFESGIAITLRVFQGKVPSAREDEQLSQIVRLCNLMTDWSGLNPRDRPRISRCCDEVKWVPSLPSLGGAPKESKVGTSRLLLQIGRAHLMRAHYDEAASLFRQLLQLATTEEDQSERAEALYWLGNVSAARCQYTEADESYTQARDVYASIRDDLGLASALQGLGRLYYRQSKIAKAEASLVWAQNIYNNLGNNQGQASMLCGLGHVYQAQLNYNQAENSFSKSREVYTCIGDGQGLANSLQGLGGVYRLQAKFAEPEDSFTEAQNIYARIGDDVGRADALIGMGYVYCARSEYTQAASTYNAVKAIYASIGNQEGQADALYVLGDLLLRFHKYASIDRRAGNAY</sequence>
<dbReference type="PANTHER" id="PTHR10098:SF106">
    <property type="entry name" value="TETRATRICOPEPTIDE REPEAT PROTEIN 28-LIKE PROTEIN"/>
    <property type="match status" value="1"/>
</dbReference>
<dbReference type="HOGENOM" id="CLU_440191_0_0_1"/>
<evidence type="ECO:0000313" key="3">
    <source>
        <dbReference type="Proteomes" id="UP000054248"/>
    </source>
</evidence>
<dbReference type="InterPro" id="IPR019734">
    <property type="entry name" value="TPR_rpt"/>
</dbReference>
<dbReference type="SMART" id="SM00028">
    <property type="entry name" value="TPR"/>
    <property type="match status" value="6"/>
</dbReference>
<accession>A0A0C3LYA1</accession>
<dbReference type="OrthoDB" id="621413at2759"/>
<dbReference type="InterPro" id="IPR011990">
    <property type="entry name" value="TPR-like_helical_dom_sf"/>
</dbReference>
<dbReference type="STRING" id="1051891.A0A0C3LYA1"/>
<dbReference type="PROSITE" id="PS50005">
    <property type="entry name" value="TPR"/>
    <property type="match status" value="1"/>
</dbReference>
<dbReference type="SUPFAM" id="SSF56112">
    <property type="entry name" value="Protein kinase-like (PK-like)"/>
    <property type="match status" value="1"/>
</dbReference>
<feature type="repeat" description="TPR" evidence="1">
    <location>
        <begin position="354"/>
        <end position="387"/>
    </location>
</feature>
<dbReference type="Proteomes" id="UP000054248">
    <property type="component" value="Unassembled WGS sequence"/>
</dbReference>
<dbReference type="Gene3D" id="1.10.510.10">
    <property type="entry name" value="Transferase(Phosphotransferase) domain 1"/>
    <property type="match status" value="1"/>
</dbReference>
<reference evidence="3" key="2">
    <citation type="submission" date="2015-01" db="EMBL/GenBank/DDBJ databases">
        <title>Evolutionary Origins and Diversification of the Mycorrhizal Mutualists.</title>
        <authorList>
            <consortium name="DOE Joint Genome Institute"/>
            <consortium name="Mycorrhizal Genomics Consortium"/>
            <person name="Kohler A."/>
            <person name="Kuo A."/>
            <person name="Nagy L.G."/>
            <person name="Floudas D."/>
            <person name="Copeland A."/>
            <person name="Barry K.W."/>
            <person name="Cichocki N."/>
            <person name="Veneault-Fourrey C."/>
            <person name="LaButti K."/>
            <person name="Lindquist E.A."/>
            <person name="Lipzen A."/>
            <person name="Lundell T."/>
            <person name="Morin E."/>
            <person name="Murat C."/>
            <person name="Riley R."/>
            <person name="Ohm R."/>
            <person name="Sun H."/>
            <person name="Tunlid A."/>
            <person name="Henrissat B."/>
            <person name="Grigoriev I.V."/>
            <person name="Hibbett D.S."/>
            <person name="Martin F."/>
        </authorList>
    </citation>
    <scope>NUCLEOTIDE SEQUENCE [LARGE SCALE GENOMIC DNA]</scope>
    <source>
        <strain evidence="3">MUT 4182</strain>
    </source>
</reference>
<keyword evidence="3" id="KW-1185">Reference proteome</keyword>
<dbReference type="SUPFAM" id="SSF48452">
    <property type="entry name" value="TPR-like"/>
    <property type="match status" value="2"/>
</dbReference>
<dbReference type="PANTHER" id="PTHR10098">
    <property type="entry name" value="RAPSYN-RELATED"/>
    <property type="match status" value="1"/>
</dbReference>
<reference evidence="2 3" key="1">
    <citation type="submission" date="2014-04" db="EMBL/GenBank/DDBJ databases">
        <authorList>
            <consortium name="DOE Joint Genome Institute"/>
            <person name="Kuo A."/>
            <person name="Girlanda M."/>
            <person name="Perotto S."/>
            <person name="Kohler A."/>
            <person name="Nagy L.G."/>
            <person name="Floudas D."/>
            <person name="Copeland A."/>
            <person name="Barry K.W."/>
            <person name="Cichocki N."/>
            <person name="Veneault-Fourrey C."/>
            <person name="LaButti K."/>
            <person name="Lindquist E.A."/>
            <person name="Lipzen A."/>
            <person name="Lundell T."/>
            <person name="Morin E."/>
            <person name="Murat C."/>
            <person name="Sun H."/>
            <person name="Tunlid A."/>
            <person name="Henrissat B."/>
            <person name="Grigoriev I.V."/>
            <person name="Hibbett D.S."/>
            <person name="Martin F."/>
            <person name="Nordberg H.P."/>
            <person name="Cantor M.N."/>
            <person name="Hua S.X."/>
        </authorList>
    </citation>
    <scope>NUCLEOTIDE SEQUENCE [LARGE SCALE GENOMIC DNA]</scope>
    <source>
        <strain evidence="2 3">MUT 4182</strain>
    </source>
</reference>
<proteinExistence type="predicted"/>
<dbReference type="Pfam" id="PF13424">
    <property type="entry name" value="TPR_12"/>
    <property type="match status" value="2"/>
</dbReference>
<name>A0A0C3LYA1_9AGAM</name>
<dbReference type="InterPro" id="IPR011009">
    <property type="entry name" value="Kinase-like_dom_sf"/>
</dbReference>
<keyword evidence="1" id="KW-0802">TPR repeat</keyword>
<dbReference type="AlphaFoldDB" id="A0A0C3LYA1"/>
<protein>
    <submittedName>
        <fullName evidence="2">Uncharacterized protein</fullName>
    </submittedName>
</protein>
<dbReference type="EMBL" id="KN823025">
    <property type="protein sequence ID" value="KIO26402.1"/>
    <property type="molecule type" value="Genomic_DNA"/>
</dbReference>
<gene>
    <name evidence="2" type="ORF">M407DRAFT_24364</name>
</gene>
<evidence type="ECO:0000256" key="1">
    <source>
        <dbReference type="PROSITE-ProRule" id="PRU00339"/>
    </source>
</evidence>